<accession>A0A0F9K5P3</accession>
<evidence type="ECO:0000313" key="2">
    <source>
        <dbReference type="EMBL" id="KKM77313.1"/>
    </source>
</evidence>
<dbReference type="AlphaFoldDB" id="A0A0F9K5P3"/>
<evidence type="ECO:0000256" key="1">
    <source>
        <dbReference type="SAM" id="Coils"/>
    </source>
</evidence>
<gene>
    <name evidence="2" type="ORF">LCGC14_1371360</name>
</gene>
<name>A0A0F9K5P3_9ZZZZ</name>
<protein>
    <submittedName>
        <fullName evidence="2">Uncharacterized protein</fullName>
    </submittedName>
</protein>
<keyword evidence="1" id="KW-0175">Coiled coil</keyword>
<sequence>MNEIKECVPLFNISAKKVNIKDFPTEEEIEKYLGKIDKLRAKLKKEFDDYVEKYVEERRKLRVQYSYSGLEDLENQYWRRKEEYDERNDELSDIGDTIYTLTDDWFRDTYFGEFNTSNCVYIKGLKYSIEKNYRAQFINDLLKKLGIKRREDDYSRYISKAMIGNKELKEI</sequence>
<comment type="caution">
    <text evidence="2">The sequence shown here is derived from an EMBL/GenBank/DDBJ whole genome shotgun (WGS) entry which is preliminary data.</text>
</comment>
<proteinExistence type="predicted"/>
<dbReference type="EMBL" id="LAZR01008663">
    <property type="protein sequence ID" value="KKM77313.1"/>
    <property type="molecule type" value="Genomic_DNA"/>
</dbReference>
<organism evidence="2">
    <name type="scientific">marine sediment metagenome</name>
    <dbReference type="NCBI Taxonomy" id="412755"/>
    <lineage>
        <taxon>unclassified sequences</taxon>
        <taxon>metagenomes</taxon>
        <taxon>ecological metagenomes</taxon>
    </lineage>
</organism>
<feature type="non-terminal residue" evidence="2">
    <location>
        <position position="171"/>
    </location>
</feature>
<feature type="coiled-coil region" evidence="1">
    <location>
        <begin position="29"/>
        <end position="90"/>
    </location>
</feature>
<reference evidence="2" key="1">
    <citation type="journal article" date="2015" name="Nature">
        <title>Complex archaea that bridge the gap between prokaryotes and eukaryotes.</title>
        <authorList>
            <person name="Spang A."/>
            <person name="Saw J.H."/>
            <person name="Jorgensen S.L."/>
            <person name="Zaremba-Niedzwiedzka K."/>
            <person name="Martijn J."/>
            <person name="Lind A.E."/>
            <person name="van Eijk R."/>
            <person name="Schleper C."/>
            <person name="Guy L."/>
            <person name="Ettema T.J."/>
        </authorList>
    </citation>
    <scope>NUCLEOTIDE SEQUENCE</scope>
</reference>